<dbReference type="Proteomes" id="UP000186817">
    <property type="component" value="Unassembled WGS sequence"/>
</dbReference>
<accession>A0A1Q9CZV2</accession>
<dbReference type="AlphaFoldDB" id="A0A1Q9CZV2"/>
<dbReference type="EMBL" id="LSRX01000814">
    <property type="protein sequence ID" value="OLP88442.1"/>
    <property type="molecule type" value="Genomic_DNA"/>
</dbReference>
<evidence type="ECO:0000313" key="1">
    <source>
        <dbReference type="EMBL" id="OLP88442.1"/>
    </source>
</evidence>
<proteinExistence type="predicted"/>
<reference evidence="1 2" key="1">
    <citation type="submission" date="2016-02" db="EMBL/GenBank/DDBJ databases">
        <title>Genome analysis of coral dinoflagellate symbionts highlights evolutionary adaptations to a symbiotic lifestyle.</title>
        <authorList>
            <person name="Aranda M."/>
            <person name="Li Y."/>
            <person name="Liew Y.J."/>
            <person name="Baumgarten S."/>
            <person name="Simakov O."/>
            <person name="Wilson M."/>
            <person name="Piel J."/>
            <person name="Ashoor H."/>
            <person name="Bougouffa S."/>
            <person name="Bajic V.B."/>
            <person name="Ryu T."/>
            <person name="Ravasi T."/>
            <person name="Bayer T."/>
            <person name="Micklem G."/>
            <person name="Kim H."/>
            <person name="Bhak J."/>
            <person name="Lajeunesse T.C."/>
            <person name="Voolstra C.R."/>
        </authorList>
    </citation>
    <scope>NUCLEOTIDE SEQUENCE [LARGE SCALE GENOMIC DNA]</scope>
    <source>
        <strain evidence="1 2">CCMP2467</strain>
    </source>
</reference>
<gene>
    <name evidence="1" type="ORF">AK812_SmicGene30221</name>
</gene>
<dbReference type="OrthoDB" id="449444at2759"/>
<sequence>MPAGEAVIVAVACSQLLRSFGTASAPIMLDKALESGLRMLFPSEANLWAVVWENSKPAPPDRPGPSVKDGWARQNFMVVDTSLQFALKLTCGGLLHVGDPACELPEPDMKVGASAFHPPVAIPSQILRLNEVRRLAAHSAPRAAMPCWVDLRSRTVALSAALDLASQPRDLMYRISMHGMTHGRNDSQALEALPFLSVGDVVRVGAQGPPCAHQLEAAAPGAYTPFRKFAGYINIRQQSPGPLSRRAHERVLDRKSLESQLVQSPVRPIGGEKHTVVESDFARARSLQAWIQRRLKQETMSGYLVTARELLGRGGHRDLVVQVLEVDTHTRRLLVSDGSTDSLRVETRSVHTPGCVYKERPEQMTVRQPEGRAAVTRVPEWCMDVETRRKGMEGSAAVLILPYGSAGNGPPTTS</sequence>
<name>A0A1Q9CZV2_SYMMI</name>
<comment type="caution">
    <text evidence="1">The sequence shown here is derived from an EMBL/GenBank/DDBJ whole genome shotgun (WGS) entry which is preliminary data.</text>
</comment>
<evidence type="ECO:0000313" key="2">
    <source>
        <dbReference type="Proteomes" id="UP000186817"/>
    </source>
</evidence>
<protein>
    <submittedName>
        <fullName evidence="1">Uncharacterized protein</fullName>
    </submittedName>
</protein>
<organism evidence="1 2">
    <name type="scientific">Symbiodinium microadriaticum</name>
    <name type="common">Dinoflagellate</name>
    <name type="synonym">Zooxanthella microadriatica</name>
    <dbReference type="NCBI Taxonomy" id="2951"/>
    <lineage>
        <taxon>Eukaryota</taxon>
        <taxon>Sar</taxon>
        <taxon>Alveolata</taxon>
        <taxon>Dinophyceae</taxon>
        <taxon>Suessiales</taxon>
        <taxon>Symbiodiniaceae</taxon>
        <taxon>Symbiodinium</taxon>
    </lineage>
</organism>
<keyword evidence="2" id="KW-1185">Reference proteome</keyword>